<dbReference type="EMBL" id="MN739058">
    <property type="protein sequence ID" value="QHS86520.1"/>
    <property type="molecule type" value="Genomic_DNA"/>
</dbReference>
<proteinExistence type="predicted"/>
<evidence type="ECO:0000256" key="1">
    <source>
        <dbReference type="SAM" id="Coils"/>
    </source>
</evidence>
<organism evidence="2">
    <name type="scientific">viral metagenome</name>
    <dbReference type="NCBI Taxonomy" id="1070528"/>
    <lineage>
        <taxon>unclassified sequences</taxon>
        <taxon>metagenomes</taxon>
        <taxon>organismal metagenomes</taxon>
    </lineage>
</organism>
<name>A0A6C0B3A4_9ZZZZ</name>
<evidence type="ECO:0000313" key="2">
    <source>
        <dbReference type="EMBL" id="QHS86520.1"/>
    </source>
</evidence>
<reference evidence="2" key="1">
    <citation type="journal article" date="2020" name="Nature">
        <title>Giant virus diversity and host interactions through global metagenomics.</title>
        <authorList>
            <person name="Schulz F."/>
            <person name="Roux S."/>
            <person name="Paez-Espino D."/>
            <person name="Jungbluth S."/>
            <person name="Walsh D.A."/>
            <person name="Denef V.J."/>
            <person name="McMahon K.D."/>
            <person name="Konstantinidis K.T."/>
            <person name="Eloe-Fadrosh E.A."/>
            <person name="Kyrpides N.C."/>
            <person name="Woyke T."/>
        </authorList>
    </citation>
    <scope>NUCLEOTIDE SEQUENCE</scope>
    <source>
        <strain evidence="2">GVMAG-M-3300009422-16</strain>
    </source>
</reference>
<feature type="coiled-coil region" evidence="1">
    <location>
        <begin position="212"/>
        <end position="243"/>
    </location>
</feature>
<keyword evidence="1" id="KW-0175">Coiled coil</keyword>
<sequence>MVKDIKRPSFEDSINKTNPITLIKDFLIGVYTIIDDLLTIYVSVYNVLDKLTDNTVCNVTIPEILKNICELEEQINSLLIIFKELPNIIANSPELSFMSWQMNIVTKVINGLFGTLDLLKDKLFRDIGIPPNVNICNEGILLTNKICVHLQKASDNKILVFIKKIGHVLVIFKRWFNTLEPIFRLEKLGLKDILYSGKNLSDTLTPEINKISEELDAEVNILKNDIQNEKSNAANLINNMQNVIPNQVGAGYNIYNFIIDPYTKTKYYLNSPKGIFLLNMYKVN</sequence>
<protein>
    <submittedName>
        <fullName evidence="2">Uncharacterized protein</fullName>
    </submittedName>
</protein>
<accession>A0A6C0B3A4</accession>
<dbReference type="AlphaFoldDB" id="A0A6C0B3A4"/>